<evidence type="ECO:0000256" key="8">
    <source>
        <dbReference type="ARBA" id="ARBA00046432"/>
    </source>
</evidence>
<evidence type="ECO:0000256" key="10">
    <source>
        <dbReference type="SAM" id="MobiDB-lite"/>
    </source>
</evidence>
<dbReference type="RefSeq" id="XP_018142108.1">
    <property type="nucleotide sequence ID" value="XM_018285122.1"/>
</dbReference>
<dbReference type="GeneID" id="28849116"/>
<feature type="compositionally biased region" description="Polar residues" evidence="10">
    <location>
        <begin position="21"/>
        <end position="31"/>
    </location>
</feature>
<keyword evidence="3" id="KW-0963">Cytoplasm</keyword>
<keyword evidence="12" id="KW-1185">Reference proteome</keyword>
<gene>
    <name evidence="11" type="ORF">VFPPC_06017</name>
</gene>
<evidence type="ECO:0000256" key="9">
    <source>
        <dbReference type="RuleBase" id="RU003814"/>
    </source>
</evidence>
<feature type="compositionally biased region" description="Low complexity" evidence="10">
    <location>
        <begin position="66"/>
        <end position="90"/>
    </location>
</feature>
<dbReference type="GO" id="GO:0005851">
    <property type="term" value="C:eukaryotic translation initiation factor 2B complex"/>
    <property type="evidence" value="ECO:0007669"/>
    <property type="project" value="EnsemblFungi"/>
</dbReference>
<dbReference type="GO" id="GO:0002183">
    <property type="term" value="P:cytoplasmic translational initiation"/>
    <property type="evidence" value="ECO:0007669"/>
    <property type="project" value="EnsemblFungi"/>
</dbReference>
<dbReference type="GO" id="GO:0003743">
    <property type="term" value="F:translation initiation factor activity"/>
    <property type="evidence" value="ECO:0007669"/>
    <property type="project" value="UniProtKB-KW"/>
</dbReference>
<feature type="compositionally biased region" description="Basic and acidic residues" evidence="10">
    <location>
        <begin position="41"/>
        <end position="61"/>
    </location>
</feature>
<dbReference type="OrthoDB" id="10254737at2759"/>
<dbReference type="Proteomes" id="UP000078397">
    <property type="component" value="Unassembled WGS sequence"/>
</dbReference>
<dbReference type="Pfam" id="PF01008">
    <property type="entry name" value="IF-2B"/>
    <property type="match status" value="1"/>
</dbReference>
<accession>A0A179FGY4</accession>
<organism evidence="11 12">
    <name type="scientific">Pochonia chlamydosporia 170</name>
    <dbReference type="NCBI Taxonomy" id="1380566"/>
    <lineage>
        <taxon>Eukaryota</taxon>
        <taxon>Fungi</taxon>
        <taxon>Dikarya</taxon>
        <taxon>Ascomycota</taxon>
        <taxon>Pezizomycotina</taxon>
        <taxon>Sordariomycetes</taxon>
        <taxon>Hypocreomycetidae</taxon>
        <taxon>Hypocreales</taxon>
        <taxon>Clavicipitaceae</taxon>
        <taxon>Pochonia</taxon>
    </lineage>
</organism>
<dbReference type="STRING" id="1380566.A0A179FGY4"/>
<dbReference type="PANTHER" id="PTHR10233">
    <property type="entry name" value="TRANSLATION INITIATION FACTOR EIF-2B"/>
    <property type="match status" value="1"/>
</dbReference>
<dbReference type="InterPro" id="IPR000649">
    <property type="entry name" value="IF-2B-related"/>
</dbReference>
<feature type="region of interest" description="Disordered" evidence="10">
    <location>
        <begin position="1"/>
        <end position="121"/>
    </location>
</feature>
<keyword evidence="4 11" id="KW-0396">Initiation factor</keyword>
<evidence type="ECO:0000256" key="7">
    <source>
        <dbReference type="ARBA" id="ARBA00044356"/>
    </source>
</evidence>
<evidence type="ECO:0000256" key="3">
    <source>
        <dbReference type="ARBA" id="ARBA00022490"/>
    </source>
</evidence>
<evidence type="ECO:0000256" key="4">
    <source>
        <dbReference type="ARBA" id="ARBA00022540"/>
    </source>
</evidence>
<evidence type="ECO:0000313" key="12">
    <source>
        <dbReference type="Proteomes" id="UP000078397"/>
    </source>
</evidence>
<evidence type="ECO:0000313" key="11">
    <source>
        <dbReference type="EMBL" id="OAQ64794.1"/>
    </source>
</evidence>
<comment type="similarity">
    <text evidence="2 9">Belongs to the eIF-2B alpha/beta/delta subunits family.</text>
</comment>
<evidence type="ECO:0000256" key="2">
    <source>
        <dbReference type="ARBA" id="ARBA00007251"/>
    </source>
</evidence>
<dbReference type="GO" id="GO:0005829">
    <property type="term" value="C:cytosol"/>
    <property type="evidence" value="ECO:0007669"/>
    <property type="project" value="UniProtKB-SubCell"/>
</dbReference>
<name>A0A179FGY4_METCM</name>
<reference evidence="11 12" key="1">
    <citation type="journal article" date="2016" name="PLoS Pathog.">
        <title>Biosynthesis of antibiotic leucinostatins in bio-control fungus Purpureocillium lilacinum and their inhibition on phytophthora revealed by genome mining.</title>
        <authorList>
            <person name="Wang G."/>
            <person name="Liu Z."/>
            <person name="Lin R."/>
            <person name="Li E."/>
            <person name="Mao Z."/>
            <person name="Ling J."/>
            <person name="Yang Y."/>
            <person name="Yin W.B."/>
            <person name="Xie B."/>
        </authorList>
    </citation>
    <scope>NUCLEOTIDE SEQUENCE [LARGE SCALE GENOMIC DNA]</scope>
    <source>
        <strain evidence="11">170</strain>
    </source>
</reference>
<evidence type="ECO:0000256" key="6">
    <source>
        <dbReference type="ARBA" id="ARBA00044147"/>
    </source>
</evidence>
<dbReference type="AlphaFoldDB" id="A0A179FGY4"/>
<dbReference type="SUPFAM" id="SSF100950">
    <property type="entry name" value="NagB/RpiA/CoA transferase-like"/>
    <property type="match status" value="1"/>
</dbReference>
<dbReference type="InterPro" id="IPR042529">
    <property type="entry name" value="IF_2B-like_C"/>
</dbReference>
<dbReference type="Gene3D" id="3.40.50.10470">
    <property type="entry name" value="Translation initiation factor eif-2b, domain 2"/>
    <property type="match status" value="1"/>
</dbReference>
<dbReference type="KEGG" id="pchm:VFPPC_06017"/>
<dbReference type="InterPro" id="IPR037171">
    <property type="entry name" value="NagB/RpiA_transferase-like"/>
</dbReference>
<comment type="subunit">
    <text evidence="8">Component of the translation initiation factor 2B (eIF2B) complex which is a heterodecamer of two sets of five different subunits: alpha, beta, gamma, delta and epsilon. Subunits alpha, beta and delta comprise a regulatory subcomplex and subunits epsilon and gamma comprise a catalytic subcomplex. Within the complex, the hexameric regulatory complex resides at the center, with the two heterodimeric catalytic subcomplexes bound on opposite sides.</text>
</comment>
<dbReference type="GO" id="GO:0005085">
    <property type="term" value="F:guanyl-nucleotide exchange factor activity"/>
    <property type="evidence" value="ECO:0007669"/>
    <property type="project" value="EnsemblFungi"/>
</dbReference>
<dbReference type="PANTHER" id="PTHR10233:SF14">
    <property type="entry name" value="TRANSLATION INITIATION FACTOR EIF-2B SUBUNIT DELTA"/>
    <property type="match status" value="1"/>
</dbReference>
<dbReference type="EMBL" id="LSBJ02000005">
    <property type="protein sequence ID" value="OAQ64794.1"/>
    <property type="molecule type" value="Genomic_DNA"/>
</dbReference>
<protein>
    <recommendedName>
        <fullName evidence="6">Translation initiation factor eIF2B subunit delta</fullName>
    </recommendedName>
    <alternativeName>
        <fullName evidence="7">eIF2B GDP-GTP exchange factor subunit delta</fullName>
    </alternativeName>
</protein>
<comment type="caution">
    <text evidence="11">The sequence shown here is derived from an EMBL/GenBank/DDBJ whole genome shotgun (WGS) entry which is preliminary data.</text>
</comment>
<keyword evidence="5" id="KW-0648">Protein biosynthesis</keyword>
<comment type="subcellular location">
    <subcellularLocation>
        <location evidence="1">Cytoplasm</location>
        <location evidence="1">Cytosol</location>
    </subcellularLocation>
</comment>
<evidence type="ECO:0000256" key="1">
    <source>
        <dbReference type="ARBA" id="ARBA00004514"/>
    </source>
</evidence>
<proteinExistence type="inferred from homology"/>
<sequence>MATEGAQVAPTGDAAAKKDQNPQGQTKNPPQKGQAAATDAPGEKKLSNAELKKKAKEEKAARRAQAKLAQGAAAGATTGPVGPQGAAADAKSGKGKANVPKQGGHPVSSHQRSASRAVPAPAVKEVVKPKIPECFSHLSMARRIAMTQADKDVTPTVLALGQQMSTFEISDSITRLEATLLAFKKVIDAYTTPHGNTFSRHFTSHFLNPQIEYLTACRPMCFSMGNAIRWLKLQISKIDIDLPDSDAKKVLCEAIDNFIHERITLADFVIAKTAADMIEDDEVILTYAHHKLVERSLLQAKSDGKRFKVILVDDPFDRVGLEHAKKLAAAGIPVTYASDMGALRSNLQESTMVFAAAEAMFSNGSMYARAGTCDIATVATDLGLRVVALCETINFTERVSIDSLTYNEIDPERNTDEGFRLLFDTTRDKFISVVVTELGNSSAMSVPAILRKLEEL</sequence>
<evidence type="ECO:0000256" key="5">
    <source>
        <dbReference type="ARBA" id="ARBA00022917"/>
    </source>
</evidence>